<proteinExistence type="predicted"/>
<accession>A0A3P6IAQ8</accession>
<dbReference type="EMBL" id="UXSR01005672">
    <property type="protein sequence ID" value="VDD83243.1"/>
    <property type="molecule type" value="Genomic_DNA"/>
</dbReference>
<organism evidence="2 3">
    <name type="scientific">Mesocestoides corti</name>
    <name type="common">Flatworm</name>
    <dbReference type="NCBI Taxonomy" id="53468"/>
    <lineage>
        <taxon>Eukaryota</taxon>
        <taxon>Metazoa</taxon>
        <taxon>Spiralia</taxon>
        <taxon>Lophotrochozoa</taxon>
        <taxon>Platyhelminthes</taxon>
        <taxon>Cestoda</taxon>
        <taxon>Eucestoda</taxon>
        <taxon>Cyclophyllidea</taxon>
        <taxon>Mesocestoididae</taxon>
        <taxon>Mesocestoides</taxon>
    </lineage>
</organism>
<name>A0A3P6IAQ8_MESCO</name>
<feature type="compositionally biased region" description="Polar residues" evidence="1">
    <location>
        <begin position="49"/>
        <end position="66"/>
    </location>
</feature>
<evidence type="ECO:0000313" key="2">
    <source>
        <dbReference type="EMBL" id="VDD83243.1"/>
    </source>
</evidence>
<evidence type="ECO:0000256" key="1">
    <source>
        <dbReference type="SAM" id="MobiDB-lite"/>
    </source>
</evidence>
<dbReference type="AlphaFoldDB" id="A0A3P6IAQ8"/>
<evidence type="ECO:0000313" key="3">
    <source>
        <dbReference type="Proteomes" id="UP000267029"/>
    </source>
</evidence>
<gene>
    <name evidence="2" type="ORF">MCOS_LOCUS9246</name>
</gene>
<reference evidence="2 3" key="1">
    <citation type="submission" date="2018-10" db="EMBL/GenBank/DDBJ databases">
        <authorList>
            <consortium name="Pathogen Informatics"/>
        </authorList>
    </citation>
    <scope>NUCLEOTIDE SEQUENCE [LARGE SCALE GENOMIC DNA]</scope>
</reference>
<protein>
    <submittedName>
        <fullName evidence="2">Uncharacterized protein</fullName>
    </submittedName>
</protein>
<dbReference type="Proteomes" id="UP000267029">
    <property type="component" value="Unassembled WGS sequence"/>
</dbReference>
<feature type="region of interest" description="Disordered" evidence="1">
    <location>
        <begin position="27"/>
        <end position="68"/>
    </location>
</feature>
<sequence length="82" mass="8687">MEKLHGAALEISVNGLPGSVPSVVLSPRHPTPVCTQPVSPKENGEFSGRPSSDVSAPTMNVDNTPTPDTPICAQSYRFFVHT</sequence>
<keyword evidence="3" id="KW-1185">Reference proteome</keyword>